<dbReference type="Proteomes" id="UP000186744">
    <property type="component" value="Unassembled WGS sequence"/>
</dbReference>
<dbReference type="RefSeq" id="WP_076551524.1">
    <property type="nucleotide sequence ID" value="NZ_FTOL01000002.1"/>
</dbReference>
<keyword evidence="5" id="KW-1185">Reference proteome</keyword>
<feature type="signal peptide" evidence="3">
    <location>
        <begin position="1"/>
        <end position="18"/>
    </location>
</feature>
<evidence type="ECO:0000256" key="3">
    <source>
        <dbReference type="SAM" id="SignalP"/>
    </source>
</evidence>
<keyword evidence="2" id="KW-0472">Membrane</keyword>
<dbReference type="Gene3D" id="2.40.50.120">
    <property type="match status" value="1"/>
</dbReference>
<evidence type="ECO:0000313" key="5">
    <source>
        <dbReference type="Proteomes" id="UP000186744"/>
    </source>
</evidence>
<evidence type="ECO:0000256" key="2">
    <source>
        <dbReference type="SAM" id="Phobius"/>
    </source>
</evidence>
<evidence type="ECO:0008006" key="6">
    <source>
        <dbReference type="Google" id="ProtNLM"/>
    </source>
</evidence>
<name>A0A1N7MB27_9FLAO</name>
<keyword evidence="3" id="KW-0732">Signal</keyword>
<keyword evidence="1" id="KW-0175">Coiled coil</keyword>
<accession>A0A1N7MB27</accession>
<gene>
    <name evidence="4" type="ORF">SAMN05421786_102431</name>
</gene>
<feature type="coiled-coil region" evidence="1">
    <location>
        <begin position="164"/>
        <end position="191"/>
    </location>
</feature>
<feature type="transmembrane region" description="Helical" evidence="2">
    <location>
        <begin position="190"/>
        <end position="209"/>
    </location>
</feature>
<proteinExistence type="predicted"/>
<dbReference type="InterPro" id="IPR008993">
    <property type="entry name" value="TIMP-like_OB-fold"/>
</dbReference>
<protein>
    <recommendedName>
        <fullName evidence="6">Tissue inhibitor of metalloproteinase</fullName>
    </recommendedName>
</protein>
<keyword evidence="2" id="KW-0812">Transmembrane</keyword>
<organism evidence="4 5">
    <name type="scientific">Chryseobacterium ureilyticum</name>
    <dbReference type="NCBI Taxonomy" id="373668"/>
    <lineage>
        <taxon>Bacteria</taxon>
        <taxon>Pseudomonadati</taxon>
        <taxon>Bacteroidota</taxon>
        <taxon>Flavobacteriia</taxon>
        <taxon>Flavobacteriales</taxon>
        <taxon>Weeksellaceae</taxon>
        <taxon>Chryseobacterium group</taxon>
        <taxon>Chryseobacterium</taxon>
    </lineage>
</organism>
<dbReference type="EMBL" id="FTOL01000002">
    <property type="protein sequence ID" value="SIS83326.1"/>
    <property type="molecule type" value="Genomic_DNA"/>
</dbReference>
<dbReference type="OrthoDB" id="1260598at2"/>
<dbReference type="STRING" id="373668.SAMN05421786_102431"/>
<sequence>MKFIFFLLSLLFPLHILACKCDGEPTLKSSFKNATFVFIGEIYDITEVPSGFKTSQNILSKVKINTIYKSDYPDDFYTENATLIGSPLNSCHVQFKEKGKYLIFAYSQKDTDFLYSDHCFVQKKLQEVSPDDLKELQKLSNDHLKQLQDQNTPTEIVEIIDKDFHSLTHTNKKLRKEISKINDENKKLKVTVYSAIIILIFLIIILILFKRKIFNYNSEGNI</sequence>
<evidence type="ECO:0000256" key="1">
    <source>
        <dbReference type="SAM" id="Coils"/>
    </source>
</evidence>
<dbReference type="SUPFAM" id="SSF50242">
    <property type="entry name" value="TIMP-like"/>
    <property type="match status" value="1"/>
</dbReference>
<reference evidence="5" key="1">
    <citation type="submission" date="2017-01" db="EMBL/GenBank/DDBJ databases">
        <authorList>
            <person name="Varghese N."/>
            <person name="Submissions S."/>
        </authorList>
    </citation>
    <scope>NUCLEOTIDE SEQUENCE [LARGE SCALE GENOMIC DNA]</scope>
    <source>
        <strain evidence="5">DSM 18017</strain>
    </source>
</reference>
<keyword evidence="2" id="KW-1133">Transmembrane helix</keyword>
<evidence type="ECO:0000313" key="4">
    <source>
        <dbReference type="EMBL" id="SIS83326.1"/>
    </source>
</evidence>
<dbReference type="AlphaFoldDB" id="A0A1N7MB27"/>
<feature type="chain" id="PRO_5012952823" description="Tissue inhibitor of metalloproteinase" evidence="3">
    <location>
        <begin position="19"/>
        <end position="222"/>
    </location>
</feature>